<evidence type="ECO:0000313" key="3">
    <source>
        <dbReference type="Proteomes" id="UP000295083"/>
    </source>
</evidence>
<sequence length="167" mass="18861">MAERKGWRSSCMSESVFHPTSRTRRTPAEGAGEAALTWTRGRDEWGTDYWTKTRGRSWAGEAPCKRVGGSRDFARARRGPEGVVLVVVVVVSRNRDVEDDRSGASFMGEGDGGRQTRGRCHDASRRRRTRRPSRTVTGRKRGVTRCPVVRYMTETQGCWQQALEEAR</sequence>
<keyword evidence="3" id="KW-1185">Reference proteome</keyword>
<dbReference type="EMBL" id="QAPG01000044">
    <property type="protein sequence ID" value="TDZ35178.1"/>
    <property type="molecule type" value="Genomic_DNA"/>
</dbReference>
<evidence type="ECO:0000313" key="2">
    <source>
        <dbReference type="EMBL" id="TDZ35178.1"/>
    </source>
</evidence>
<feature type="region of interest" description="Disordered" evidence="1">
    <location>
        <begin position="100"/>
        <end position="142"/>
    </location>
</feature>
<evidence type="ECO:0000256" key="1">
    <source>
        <dbReference type="SAM" id="MobiDB-lite"/>
    </source>
</evidence>
<feature type="compositionally biased region" description="Basic residues" evidence="1">
    <location>
        <begin position="124"/>
        <end position="142"/>
    </location>
</feature>
<reference evidence="2 3" key="1">
    <citation type="submission" date="2018-11" db="EMBL/GenBank/DDBJ databases">
        <title>Genome sequence and assembly of Colletotrichum spinosum.</title>
        <authorList>
            <person name="Gan P."/>
            <person name="Shirasu K."/>
        </authorList>
    </citation>
    <scope>NUCLEOTIDE SEQUENCE [LARGE SCALE GENOMIC DNA]</scope>
    <source>
        <strain evidence="2 3">CBS 515.97</strain>
    </source>
</reference>
<dbReference type="AlphaFoldDB" id="A0A4R8Q9J5"/>
<protein>
    <submittedName>
        <fullName evidence="2">Uncharacterized protein</fullName>
    </submittedName>
</protein>
<gene>
    <name evidence="2" type="ORF">C8035_v009924</name>
</gene>
<dbReference type="Proteomes" id="UP000295083">
    <property type="component" value="Unassembled WGS sequence"/>
</dbReference>
<feature type="region of interest" description="Disordered" evidence="1">
    <location>
        <begin position="1"/>
        <end position="33"/>
    </location>
</feature>
<name>A0A4R8Q9J5_9PEZI</name>
<proteinExistence type="predicted"/>
<feature type="compositionally biased region" description="Basic and acidic residues" evidence="1">
    <location>
        <begin position="111"/>
        <end position="123"/>
    </location>
</feature>
<accession>A0A4R8Q9J5</accession>
<organism evidence="2 3">
    <name type="scientific">Colletotrichum spinosum</name>
    <dbReference type="NCBI Taxonomy" id="1347390"/>
    <lineage>
        <taxon>Eukaryota</taxon>
        <taxon>Fungi</taxon>
        <taxon>Dikarya</taxon>
        <taxon>Ascomycota</taxon>
        <taxon>Pezizomycotina</taxon>
        <taxon>Sordariomycetes</taxon>
        <taxon>Hypocreomycetidae</taxon>
        <taxon>Glomerellales</taxon>
        <taxon>Glomerellaceae</taxon>
        <taxon>Colletotrichum</taxon>
        <taxon>Colletotrichum orbiculare species complex</taxon>
    </lineage>
</organism>
<comment type="caution">
    <text evidence="2">The sequence shown here is derived from an EMBL/GenBank/DDBJ whole genome shotgun (WGS) entry which is preliminary data.</text>
</comment>